<dbReference type="PANTHER" id="PTHR30349:SF41">
    <property type="entry name" value="INTEGRASE_RECOMBINASE PROTEIN MJ0367-RELATED"/>
    <property type="match status" value="1"/>
</dbReference>
<evidence type="ECO:0000256" key="5">
    <source>
        <dbReference type="PROSITE-ProRule" id="PRU01248"/>
    </source>
</evidence>
<dbReference type="OrthoDB" id="9146993at2"/>
<keyword evidence="9" id="KW-1185">Reference proteome</keyword>
<dbReference type="InterPro" id="IPR050090">
    <property type="entry name" value="Tyrosine_recombinase_XerCD"/>
</dbReference>
<evidence type="ECO:0000313" key="9">
    <source>
        <dbReference type="Proteomes" id="UP000197468"/>
    </source>
</evidence>
<dbReference type="GO" id="GO:0003677">
    <property type="term" value="F:DNA binding"/>
    <property type="evidence" value="ECO:0007669"/>
    <property type="project" value="UniProtKB-UniRule"/>
</dbReference>
<proteinExistence type="inferred from homology"/>
<sequence>MVTILRKASLPNPADVATRFAPTAAKALTISLREPRPTGFPLLFTKHWQLIEPAVAYLHEHSIQRAHTPDTLRTYAEILYDWFETLEQNDIAWNSADAVDLVAYRNRMMTQPSSHTGRPYCTTTINHRVRGVLRFYAWAVRTHWLSESSLVDKAGDFGVARRHRSTRTRYAPDGARNLFVLRQHEPLPRPLISEQARELLATLSPPYDLMARWQLYTGLRVSELLRLSVTDIGEQPPPAAAHHTIEILRKGRKPGYVIAPASLIDETNGYRSGLRRAWLRRARRNGRTIDSSPLFINARGAPAGKNAYQRTVSSAGQACGFKATTHLLRATFACMLLARLEHLANEGANVNPLVVVKMLLGHEHVETTDRYLRAIAVDACVLKGVLDTLLSGAQEP</sequence>
<dbReference type="InterPro" id="IPR011010">
    <property type="entry name" value="DNA_brk_join_enz"/>
</dbReference>
<gene>
    <name evidence="8" type="ORF">CDN99_15490</name>
</gene>
<dbReference type="CDD" id="cd00397">
    <property type="entry name" value="DNA_BRE_C"/>
    <property type="match status" value="1"/>
</dbReference>
<evidence type="ECO:0008006" key="10">
    <source>
        <dbReference type="Google" id="ProtNLM"/>
    </source>
</evidence>
<dbReference type="GO" id="GO:0015074">
    <property type="term" value="P:DNA integration"/>
    <property type="evidence" value="ECO:0007669"/>
    <property type="project" value="UniProtKB-KW"/>
</dbReference>
<dbReference type="InterPro" id="IPR002104">
    <property type="entry name" value="Integrase_catalytic"/>
</dbReference>
<evidence type="ECO:0000256" key="2">
    <source>
        <dbReference type="ARBA" id="ARBA00022908"/>
    </source>
</evidence>
<dbReference type="EMBL" id="NIOF01000006">
    <property type="protein sequence ID" value="OWQ88875.1"/>
    <property type="molecule type" value="Genomic_DNA"/>
</dbReference>
<evidence type="ECO:0000256" key="1">
    <source>
        <dbReference type="ARBA" id="ARBA00008857"/>
    </source>
</evidence>
<dbReference type="Proteomes" id="UP000197468">
    <property type="component" value="Unassembled WGS sequence"/>
</dbReference>
<evidence type="ECO:0000256" key="4">
    <source>
        <dbReference type="ARBA" id="ARBA00023172"/>
    </source>
</evidence>
<dbReference type="Pfam" id="PF00589">
    <property type="entry name" value="Phage_integrase"/>
    <property type="match status" value="1"/>
</dbReference>
<dbReference type="Gene3D" id="1.10.443.10">
    <property type="entry name" value="Intergrase catalytic core"/>
    <property type="match status" value="1"/>
</dbReference>
<comment type="similarity">
    <text evidence="1">Belongs to the 'phage' integrase family.</text>
</comment>
<dbReference type="SUPFAM" id="SSF56349">
    <property type="entry name" value="DNA breaking-rejoining enzymes"/>
    <property type="match status" value="1"/>
</dbReference>
<reference evidence="8 9" key="1">
    <citation type="journal article" date="2008" name="Int. J. Syst. Evol. Microbiol.">
        <title>Description of Roseateles aquatilis sp. nov. and Roseateles terrae sp. nov., in the class Betaproteobacteria, and emended description of the genus Roseateles.</title>
        <authorList>
            <person name="Gomila M."/>
            <person name="Bowien B."/>
            <person name="Falsen E."/>
            <person name="Moore E.R."/>
            <person name="Lalucat J."/>
        </authorList>
    </citation>
    <scope>NUCLEOTIDE SEQUENCE [LARGE SCALE GENOMIC DNA]</scope>
    <source>
        <strain evidence="8 9">CCUG 48205</strain>
    </source>
</reference>
<dbReference type="PANTHER" id="PTHR30349">
    <property type="entry name" value="PHAGE INTEGRASE-RELATED"/>
    <property type="match status" value="1"/>
</dbReference>
<protein>
    <recommendedName>
        <fullName evidence="10">Transposase</fullName>
    </recommendedName>
</protein>
<dbReference type="InterPro" id="IPR044068">
    <property type="entry name" value="CB"/>
</dbReference>
<evidence type="ECO:0000259" key="7">
    <source>
        <dbReference type="PROSITE" id="PS51900"/>
    </source>
</evidence>
<dbReference type="PROSITE" id="PS51898">
    <property type="entry name" value="TYR_RECOMBINASE"/>
    <property type="match status" value="1"/>
</dbReference>
<comment type="caution">
    <text evidence="8">The sequence shown here is derived from an EMBL/GenBank/DDBJ whole genome shotgun (WGS) entry which is preliminary data.</text>
</comment>
<evidence type="ECO:0000313" key="8">
    <source>
        <dbReference type="EMBL" id="OWQ88875.1"/>
    </source>
</evidence>
<dbReference type="InterPro" id="IPR004107">
    <property type="entry name" value="Integrase_SAM-like_N"/>
</dbReference>
<dbReference type="Pfam" id="PF02899">
    <property type="entry name" value="Phage_int_SAM_1"/>
    <property type="match status" value="1"/>
</dbReference>
<feature type="domain" description="Core-binding (CB)" evidence="7">
    <location>
        <begin position="48"/>
        <end position="140"/>
    </location>
</feature>
<dbReference type="PROSITE" id="PS51900">
    <property type="entry name" value="CB"/>
    <property type="match status" value="1"/>
</dbReference>
<dbReference type="GO" id="GO:0006310">
    <property type="term" value="P:DNA recombination"/>
    <property type="evidence" value="ECO:0007669"/>
    <property type="project" value="UniProtKB-KW"/>
</dbReference>
<keyword evidence="3 5" id="KW-0238">DNA-binding</keyword>
<dbReference type="AlphaFoldDB" id="A0A246J8B7"/>
<keyword evidence="2" id="KW-0229">DNA integration</keyword>
<organism evidence="8 9">
    <name type="scientific">Roseateles aquatilis</name>
    <dbReference type="NCBI Taxonomy" id="431061"/>
    <lineage>
        <taxon>Bacteria</taxon>
        <taxon>Pseudomonadati</taxon>
        <taxon>Pseudomonadota</taxon>
        <taxon>Betaproteobacteria</taxon>
        <taxon>Burkholderiales</taxon>
        <taxon>Sphaerotilaceae</taxon>
        <taxon>Roseateles</taxon>
    </lineage>
</organism>
<name>A0A246J8B7_9BURK</name>
<keyword evidence="4" id="KW-0233">DNA recombination</keyword>
<dbReference type="Gene3D" id="1.10.150.130">
    <property type="match status" value="1"/>
</dbReference>
<evidence type="ECO:0000259" key="6">
    <source>
        <dbReference type="PROSITE" id="PS51898"/>
    </source>
</evidence>
<accession>A0A246J8B7</accession>
<dbReference type="InterPro" id="IPR010998">
    <property type="entry name" value="Integrase_recombinase_N"/>
</dbReference>
<feature type="domain" description="Tyr recombinase" evidence="6">
    <location>
        <begin position="186"/>
        <end position="387"/>
    </location>
</feature>
<evidence type="ECO:0000256" key="3">
    <source>
        <dbReference type="ARBA" id="ARBA00023125"/>
    </source>
</evidence>
<dbReference type="RefSeq" id="WP_088385761.1">
    <property type="nucleotide sequence ID" value="NZ_NIOF01000006.1"/>
</dbReference>
<dbReference type="InterPro" id="IPR013762">
    <property type="entry name" value="Integrase-like_cat_sf"/>
</dbReference>